<evidence type="ECO:0000313" key="3">
    <source>
        <dbReference type="EMBL" id="KAK3931039.1"/>
    </source>
</evidence>
<dbReference type="GO" id="GO:0008270">
    <property type="term" value="F:zinc ion binding"/>
    <property type="evidence" value="ECO:0007669"/>
    <property type="project" value="UniProtKB-KW"/>
</dbReference>
<sequence>MECEEDSDCLSDDFEAAAKKIYQSGHDDNQKSSDDFDTQESHSKSTTVANAFQCKCCHVPFTIKSNCTRHERYCEFNKESSLFKCLQCDQAFKRKDHLNAHAKKCNSLVGNTSQQKKKTPCLIQGCDLSFYHKSSLIEHLNKFHQNDVSIRPAETKSFSSVKEFNKWKENEEESTFSYFTARKGQKSSLVKHFYCQHDGSAKLHSARKTSKCNRKGRIKVGHFCIAKMTVRIEKGAVHFEYYPTHNHMCRKEDLMHHPLPEEMSRYIDEKIAEKIPPTIVYELTKERFLPKNNIHAMDGRAATLTKKRILERGRRRRMAQRLHKDDAKAAYMLATQLIDSDKFNPVLLYKPYGAVTVHGPPDIDQLPNSKDLFMLRIQTERQLELFKKHCGKIVILDETHGTNQYKYQLLTVMVVDENRRGWPVAHFITSKSDGDTLAPFFKCLKSRAGENVAVNCVITDDDPALRKGMSKGFCANLKHILSKWHLFKNFKENLRSKATRELFDPMMSEMKVILNEKNENLFKKLFSGFLNKYSKNKDASSFTD</sequence>
<accession>A0AAE1LU85</accession>
<dbReference type="Pfam" id="PF21056">
    <property type="entry name" value="ZSWIM1-3_RNaseH-like"/>
    <property type="match status" value="1"/>
</dbReference>
<dbReference type="PROSITE" id="PS50157">
    <property type="entry name" value="ZINC_FINGER_C2H2_2"/>
    <property type="match status" value="1"/>
</dbReference>
<proteinExistence type="predicted"/>
<keyword evidence="1" id="KW-0863">Zinc-finger</keyword>
<dbReference type="InterPro" id="IPR013087">
    <property type="entry name" value="Znf_C2H2_type"/>
</dbReference>
<dbReference type="EMBL" id="JAHWGI010001416">
    <property type="protein sequence ID" value="KAK3931039.1"/>
    <property type="molecule type" value="Genomic_DNA"/>
</dbReference>
<organism evidence="3 4">
    <name type="scientific">Frankliniella fusca</name>
    <dbReference type="NCBI Taxonomy" id="407009"/>
    <lineage>
        <taxon>Eukaryota</taxon>
        <taxon>Metazoa</taxon>
        <taxon>Ecdysozoa</taxon>
        <taxon>Arthropoda</taxon>
        <taxon>Hexapoda</taxon>
        <taxon>Insecta</taxon>
        <taxon>Pterygota</taxon>
        <taxon>Neoptera</taxon>
        <taxon>Paraneoptera</taxon>
        <taxon>Thysanoptera</taxon>
        <taxon>Terebrantia</taxon>
        <taxon>Thripoidea</taxon>
        <taxon>Thripidae</taxon>
        <taxon>Frankliniella</taxon>
    </lineage>
</organism>
<dbReference type="InterPro" id="IPR052797">
    <property type="entry name" value="RegFact_GeneExpr_CellDeath"/>
</dbReference>
<dbReference type="Gene3D" id="3.30.160.60">
    <property type="entry name" value="Classic Zinc Finger"/>
    <property type="match status" value="1"/>
</dbReference>
<dbReference type="InterPro" id="IPR048324">
    <property type="entry name" value="ZSWIM1-3_RNaseH-like"/>
</dbReference>
<feature type="domain" description="C2H2-type" evidence="2">
    <location>
        <begin position="83"/>
        <end position="113"/>
    </location>
</feature>
<dbReference type="SMART" id="SM00355">
    <property type="entry name" value="ZnF_C2H2"/>
    <property type="match status" value="2"/>
</dbReference>
<gene>
    <name evidence="3" type="ORF">KUF71_024951</name>
</gene>
<evidence type="ECO:0000256" key="1">
    <source>
        <dbReference type="PROSITE-ProRule" id="PRU00042"/>
    </source>
</evidence>
<dbReference type="PANTHER" id="PTHR33936">
    <property type="entry name" value="PROTEIN CBG17840"/>
    <property type="match status" value="1"/>
</dbReference>
<dbReference type="PANTHER" id="PTHR33936:SF25">
    <property type="entry name" value="C2H2-TYPE DOMAIN-CONTAINING PROTEIN"/>
    <property type="match status" value="1"/>
</dbReference>
<reference evidence="3" key="1">
    <citation type="submission" date="2021-07" db="EMBL/GenBank/DDBJ databases">
        <authorList>
            <person name="Catto M.A."/>
            <person name="Jacobson A."/>
            <person name="Kennedy G."/>
            <person name="Labadie P."/>
            <person name="Hunt B.G."/>
            <person name="Srinivasan R."/>
        </authorList>
    </citation>
    <scope>NUCLEOTIDE SEQUENCE</scope>
    <source>
        <strain evidence="3">PL_HMW_Pooled</strain>
        <tissue evidence="3">Head</tissue>
    </source>
</reference>
<evidence type="ECO:0000313" key="4">
    <source>
        <dbReference type="Proteomes" id="UP001219518"/>
    </source>
</evidence>
<keyword evidence="4" id="KW-1185">Reference proteome</keyword>
<reference evidence="3" key="2">
    <citation type="journal article" date="2023" name="BMC Genomics">
        <title>Pest status, molecular evolution, and epigenetic factors derived from the genome assembly of Frankliniella fusca, a thysanopteran phytovirus vector.</title>
        <authorList>
            <person name="Catto M.A."/>
            <person name="Labadie P.E."/>
            <person name="Jacobson A.L."/>
            <person name="Kennedy G.G."/>
            <person name="Srinivasan R."/>
            <person name="Hunt B.G."/>
        </authorList>
    </citation>
    <scope>NUCLEOTIDE SEQUENCE</scope>
    <source>
        <strain evidence="3">PL_HMW_Pooled</strain>
    </source>
</reference>
<dbReference type="PROSITE" id="PS00028">
    <property type="entry name" value="ZINC_FINGER_C2H2_1"/>
    <property type="match status" value="1"/>
</dbReference>
<protein>
    <submittedName>
        <fullName evidence="3">Ikaros family zinc finger protein</fullName>
    </submittedName>
</protein>
<dbReference type="Proteomes" id="UP001219518">
    <property type="component" value="Unassembled WGS sequence"/>
</dbReference>
<comment type="caution">
    <text evidence="3">The sequence shown here is derived from an EMBL/GenBank/DDBJ whole genome shotgun (WGS) entry which is preliminary data.</text>
</comment>
<evidence type="ECO:0000259" key="2">
    <source>
        <dbReference type="PROSITE" id="PS50157"/>
    </source>
</evidence>
<name>A0AAE1LU85_9NEOP</name>
<keyword evidence="1" id="KW-0862">Zinc</keyword>
<dbReference type="AlphaFoldDB" id="A0AAE1LU85"/>
<keyword evidence="1" id="KW-0479">Metal-binding</keyword>